<organism evidence="1 2">
    <name type="scientific">Corynebacterium rouxii</name>
    <dbReference type="NCBI Taxonomy" id="2719119"/>
    <lineage>
        <taxon>Bacteria</taxon>
        <taxon>Bacillati</taxon>
        <taxon>Actinomycetota</taxon>
        <taxon>Actinomycetes</taxon>
        <taxon>Mycobacteriales</taxon>
        <taxon>Corynebacteriaceae</taxon>
        <taxon>Corynebacterium</taxon>
    </lineage>
</organism>
<name>A0A6I8MHU9_9CORY</name>
<dbReference type="Proteomes" id="UP000423525">
    <property type="component" value="Chromosome"/>
</dbReference>
<dbReference type="RefSeq" id="WP_155872884.1">
    <property type="nucleotide sequence ID" value="NZ_LR738855.1"/>
</dbReference>
<evidence type="ECO:0000313" key="2">
    <source>
        <dbReference type="Proteomes" id="UP000423525"/>
    </source>
</evidence>
<dbReference type="EMBL" id="LR738855">
    <property type="protein sequence ID" value="VZH85310.1"/>
    <property type="molecule type" value="Genomic_DNA"/>
</dbReference>
<accession>A0A6I8MHU9</accession>
<evidence type="ECO:0000313" key="1">
    <source>
        <dbReference type="EMBL" id="VZH85310.1"/>
    </source>
</evidence>
<proteinExistence type="predicted"/>
<sequence length="304" mass="32395">MAEKKGASQRSPENVSPLIDGQVLVSFHENPLIGFDGSFNEQWETVGILDDGAKIDIQKTVEKSKKKGWGYGVVSTTVKPGELTAKASAVERNATVDRIAWPDREDKTTEVKKKFEGVKSAEILFGGAAVALPYVAMVVTDQKGDLEIIASRYPAIATMQNIGYGEDPEGKEIEFDFKIGQMKDAFDRIKVSGSAKAQRKVDLLRFSEKANNEEVPAAAVKTFTVKADKSASSGTFTLTVNSKKTEEIPHGAEASTVQTAVQKVAPSVTVTGSLTAGLKVKGAESVTADGAKLVGATLSVQPED</sequence>
<gene>
    <name evidence="1" type="ORF">FRC0190_01276</name>
</gene>
<dbReference type="KEGG" id="crf:FRC0190_01276"/>
<protein>
    <submittedName>
        <fullName evidence="1">Uncharacterized protein</fullName>
    </submittedName>
</protein>
<reference evidence="1 2" key="1">
    <citation type="submission" date="2019-11" db="EMBL/GenBank/DDBJ databases">
        <authorList>
            <person name="Brisse S."/>
        </authorList>
    </citation>
    <scope>NUCLEOTIDE SEQUENCE [LARGE SCALE GENOMIC DNA]</scope>
    <source>
        <strain evidence="1">FRC0190</strain>
    </source>
</reference>
<dbReference type="AlphaFoldDB" id="A0A6I8MHU9"/>